<comment type="caution">
    <text evidence="2">The sequence shown here is derived from an EMBL/GenBank/DDBJ whole genome shotgun (WGS) entry which is preliminary data.</text>
</comment>
<keyword evidence="4" id="KW-1267">Proteomics identification</keyword>
<gene>
    <name evidence="2" type="ORF">ROHU_026160</name>
</gene>
<dbReference type="Proteomes" id="UP000290572">
    <property type="component" value="Unassembled WGS sequence"/>
</dbReference>
<feature type="region of interest" description="Disordered" evidence="1">
    <location>
        <begin position="56"/>
        <end position="75"/>
    </location>
</feature>
<evidence type="ECO:0007829" key="4">
    <source>
        <dbReference type="PeptideAtlas" id="A0A498MFF9"/>
    </source>
</evidence>
<name>A0A498MFF9_LABRO</name>
<accession>A0A498MFF9</accession>
<feature type="region of interest" description="Disordered" evidence="1">
    <location>
        <begin position="15"/>
        <end position="36"/>
    </location>
</feature>
<sequence length="130" mass="14871">MSDCRRQWNREDELPVYLAKPISTGPNQRHKSHGMFSSVEGAYDSKTIDFDQYAVGRKGNRSSRSSSRERIVDGDFEAYEISSPGERDDGRPGVEITDQTEKECRYNQNNGKVGLNVMRDKTIVFDEFEP</sequence>
<keyword evidence="3" id="KW-1185">Reference proteome</keyword>
<evidence type="ECO:0000313" key="3">
    <source>
        <dbReference type="Proteomes" id="UP000290572"/>
    </source>
</evidence>
<evidence type="ECO:0000313" key="2">
    <source>
        <dbReference type="EMBL" id="RXN18553.1"/>
    </source>
</evidence>
<reference evidence="2 3" key="1">
    <citation type="submission" date="2018-03" db="EMBL/GenBank/DDBJ databases">
        <title>Draft genome sequence of Rohu Carp (Labeo rohita).</title>
        <authorList>
            <person name="Das P."/>
            <person name="Kushwaha B."/>
            <person name="Joshi C.G."/>
            <person name="Kumar D."/>
            <person name="Nagpure N.S."/>
            <person name="Sahoo L."/>
            <person name="Das S.P."/>
            <person name="Bit A."/>
            <person name="Patnaik S."/>
            <person name="Meher P.K."/>
            <person name="Jayasankar P."/>
            <person name="Koringa P.G."/>
            <person name="Patel N.V."/>
            <person name="Hinsu A.T."/>
            <person name="Kumar R."/>
            <person name="Pandey M."/>
            <person name="Agarwal S."/>
            <person name="Srivastava S."/>
            <person name="Singh M."/>
            <person name="Iquebal M.A."/>
            <person name="Jaiswal S."/>
            <person name="Angadi U.B."/>
            <person name="Kumar N."/>
            <person name="Raza M."/>
            <person name="Shah T.M."/>
            <person name="Rai A."/>
            <person name="Jena J.K."/>
        </authorList>
    </citation>
    <scope>NUCLEOTIDE SEQUENCE [LARGE SCALE GENOMIC DNA]</scope>
    <source>
        <strain evidence="2">DASCIFA01</strain>
        <tissue evidence="2">Testis</tissue>
    </source>
</reference>
<proteinExistence type="evidence at protein level"/>
<dbReference type="EMBL" id="QBIY01012713">
    <property type="protein sequence ID" value="RXN18553.1"/>
    <property type="molecule type" value="Genomic_DNA"/>
</dbReference>
<evidence type="ECO:0000256" key="1">
    <source>
        <dbReference type="SAM" id="MobiDB-lite"/>
    </source>
</evidence>
<protein>
    <submittedName>
        <fullName evidence="2">Dihydropyrimidinase-related 1-like protein</fullName>
    </submittedName>
</protein>
<organism evidence="2 3">
    <name type="scientific">Labeo rohita</name>
    <name type="common">Indian major carp</name>
    <name type="synonym">Cyprinus rohita</name>
    <dbReference type="NCBI Taxonomy" id="84645"/>
    <lineage>
        <taxon>Eukaryota</taxon>
        <taxon>Metazoa</taxon>
        <taxon>Chordata</taxon>
        <taxon>Craniata</taxon>
        <taxon>Vertebrata</taxon>
        <taxon>Euteleostomi</taxon>
        <taxon>Actinopterygii</taxon>
        <taxon>Neopterygii</taxon>
        <taxon>Teleostei</taxon>
        <taxon>Ostariophysi</taxon>
        <taxon>Cypriniformes</taxon>
        <taxon>Cyprinidae</taxon>
        <taxon>Labeoninae</taxon>
        <taxon>Labeonini</taxon>
        <taxon>Labeo</taxon>
    </lineage>
</organism>
<dbReference type="STRING" id="84645.A0A498MFF9"/>
<dbReference type="AlphaFoldDB" id="A0A498MFF9"/>